<evidence type="ECO:0000259" key="6">
    <source>
        <dbReference type="Pfam" id="PF03807"/>
    </source>
</evidence>
<keyword evidence="9" id="KW-1185">Reference proteome</keyword>
<sequence>MKNLPAVALIGAGAMGGAMLRGWLKNKAIEPSSSAVFDPTANDAMKSLCADHGLSLNPEIDGRFDAVVVAIKPQMAEKVLPDYSVIARDAVVVSVMAGKSVARISEFLGGAEKIARTMPNLPAAIGEGVSGVFASDTVSAQERLMIGSLMEASGDVVWVENEKEIDFVTAISGSGPAYFFLLAEALAEAGEALGISPEQASALATATFVGAGRLMGTETRSPAEMRRAVTSPGGTTEAALNVLDGDDKEIRKLMKAATLAAAKRAGELTD</sequence>
<evidence type="ECO:0000313" key="8">
    <source>
        <dbReference type="EMBL" id="MEX6634635.1"/>
    </source>
</evidence>
<comment type="catalytic activity">
    <reaction evidence="4">
        <text>L-proline + NADP(+) = (S)-1-pyrroline-5-carboxylate + NADPH + 2 H(+)</text>
        <dbReference type="Rhea" id="RHEA:14109"/>
        <dbReference type="ChEBI" id="CHEBI:15378"/>
        <dbReference type="ChEBI" id="CHEBI:17388"/>
        <dbReference type="ChEBI" id="CHEBI:57783"/>
        <dbReference type="ChEBI" id="CHEBI:58349"/>
        <dbReference type="ChEBI" id="CHEBI:60039"/>
        <dbReference type="EC" id="1.5.1.2"/>
    </reaction>
</comment>
<reference evidence="8 9" key="1">
    <citation type="submission" date="2024-05" db="EMBL/GenBank/DDBJ databases">
        <title>Three bacterial strains, DH-69, EH-24, and ECK-19 isolated from coastal sediments.</title>
        <authorList>
            <person name="Ye Y.-Q."/>
            <person name="Du Z.-J."/>
        </authorList>
    </citation>
    <scope>NUCLEOTIDE SEQUENCE [LARGE SCALE GENOMIC DNA]</scope>
    <source>
        <strain evidence="8 9">ECK-19</strain>
    </source>
</reference>
<dbReference type="EC" id="1.5.1.2" evidence="4 5"/>
<dbReference type="Gene3D" id="3.40.50.720">
    <property type="entry name" value="NAD(P)-binding Rossmann-like Domain"/>
    <property type="match status" value="1"/>
</dbReference>
<evidence type="ECO:0000256" key="4">
    <source>
        <dbReference type="HAMAP-Rule" id="MF_01925"/>
    </source>
</evidence>
<dbReference type="InterPro" id="IPR028939">
    <property type="entry name" value="P5C_Rdtase_cat_N"/>
</dbReference>
<proteinExistence type="inferred from homology"/>
<dbReference type="EMBL" id="JBEHZE010000002">
    <property type="protein sequence ID" value="MEX6634635.1"/>
    <property type="molecule type" value="Genomic_DNA"/>
</dbReference>
<dbReference type="InterPro" id="IPR029036">
    <property type="entry name" value="P5CR_dimer"/>
</dbReference>
<dbReference type="SUPFAM" id="SSF51735">
    <property type="entry name" value="NAD(P)-binding Rossmann-fold domains"/>
    <property type="match status" value="1"/>
</dbReference>
<name>A0ABV3Z749_9PROT</name>
<dbReference type="Gene3D" id="1.10.3730.10">
    <property type="entry name" value="ProC C-terminal domain-like"/>
    <property type="match status" value="1"/>
</dbReference>
<dbReference type="PANTHER" id="PTHR11645">
    <property type="entry name" value="PYRROLINE-5-CARBOXYLATE REDUCTASE"/>
    <property type="match status" value="1"/>
</dbReference>
<comment type="function">
    <text evidence="4">Catalyzes the reduction of 1-pyrroline-5-carboxylate (PCA) to L-proline.</text>
</comment>
<keyword evidence="4" id="KW-0028">Amino-acid biosynthesis</keyword>
<dbReference type="InterPro" id="IPR000304">
    <property type="entry name" value="Pyrroline-COOH_reductase"/>
</dbReference>
<dbReference type="GO" id="GO:0004735">
    <property type="term" value="F:pyrroline-5-carboxylate reductase activity"/>
    <property type="evidence" value="ECO:0007669"/>
    <property type="project" value="UniProtKB-EC"/>
</dbReference>
<organism evidence="8 9">
    <name type="scientific">Hyphococcus lacteus</name>
    <dbReference type="NCBI Taxonomy" id="3143536"/>
    <lineage>
        <taxon>Bacteria</taxon>
        <taxon>Pseudomonadati</taxon>
        <taxon>Pseudomonadota</taxon>
        <taxon>Alphaproteobacteria</taxon>
        <taxon>Parvularculales</taxon>
        <taxon>Parvularculaceae</taxon>
        <taxon>Hyphococcus</taxon>
    </lineage>
</organism>
<dbReference type="PIRSF" id="PIRSF000193">
    <property type="entry name" value="Pyrrol-5-carb_rd"/>
    <property type="match status" value="1"/>
</dbReference>
<evidence type="ECO:0000256" key="2">
    <source>
        <dbReference type="ARBA" id="ARBA00022857"/>
    </source>
</evidence>
<evidence type="ECO:0000256" key="5">
    <source>
        <dbReference type="NCBIfam" id="TIGR00112"/>
    </source>
</evidence>
<accession>A0ABV3Z749</accession>
<gene>
    <name evidence="4 8" type="primary">proC</name>
    <name evidence="8" type="ORF">ABFZ84_13865</name>
</gene>
<feature type="domain" description="Pyrroline-5-carboxylate reductase catalytic N-terminal" evidence="6">
    <location>
        <begin position="7"/>
        <end position="98"/>
    </location>
</feature>
<keyword evidence="2 4" id="KW-0521">NADP</keyword>
<keyword evidence="4" id="KW-0641">Proline biosynthesis</keyword>
<dbReference type="InterPro" id="IPR008927">
    <property type="entry name" value="6-PGluconate_DH-like_C_sf"/>
</dbReference>
<keyword evidence="4" id="KW-0963">Cytoplasm</keyword>
<keyword evidence="3 4" id="KW-0560">Oxidoreductase</keyword>
<comment type="similarity">
    <text evidence="1 4">Belongs to the pyrroline-5-carboxylate reductase family.</text>
</comment>
<evidence type="ECO:0000259" key="7">
    <source>
        <dbReference type="Pfam" id="PF14748"/>
    </source>
</evidence>
<dbReference type="HAMAP" id="MF_01925">
    <property type="entry name" value="P5C_reductase"/>
    <property type="match status" value="1"/>
</dbReference>
<comment type="subcellular location">
    <subcellularLocation>
        <location evidence="4">Cytoplasm</location>
    </subcellularLocation>
</comment>
<evidence type="ECO:0000256" key="3">
    <source>
        <dbReference type="ARBA" id="ARBA00023002"/>
    </source>
</evidence>
<dbReference type="PANTHER" id="PTHR11645:SF0">
    <property type="entry name" value="PYRROLINE-5-CARBOXYLATE REDUCTASE 3"/>
    <property type="match status" value="1"/>
</dbReference>
<protein>
    <recommendedName>
        <fullName evidence="4 5">Pyrroline-5-carboxylate reductase</fullName>
        <shortName evidence="4">P5C reductase</shortName>
        <shortName evidence="4">P5CR</shortName>
        <ecNumber evidence="4 5">1.5.1.2</ecNumber>
    </recommendedName>
    <alternativeName>
        <fullName evidence="4">PCA reductase</fullName>
    </alternativeName>
</protein>
<comment type="caution">
    <text evidence="8">The sequence shown here is derived from an EMBL/GenBank/DDBJ whole genome shotgun (WGS) entry which is preliminary data.</text>
</comment>
<dbReference type="InterPro" id="IPR036291">
    <property type="entry name" value="NAD(P)-bd_dom_sf"/>
</dbReference>
<evidence type="ECO:0000313" key="9">
    <source>
        <dbReference type="Proteomes" id="UP001560685"/>
    </source>
</evidence>
<comment type="catalytic activity">
    <reaction evidence="4">
        <text>L-proline + NAD(+) = (S)-1-pyrroline-5-carboxylate + NADH + 2 H(+)</text>
        <dbReference type="Rhea" id="RHEA:14105"/>
        <dbReference type="ChEBI" id="CHEBI:15378"/>
        <dbReference type="ChEBI" id="CHEBI:17388"/>
        <dbReference type="ChEBI" id="CHEBI:57540"/>
        <dbReference type="ChEBI" id="CHEBI:57945"/>
        <dbReference type="ChEBI" id="CHEBI:60039"/>
        <dbReference type="EC" id="1.5.1.2"/>
    </reaction>
</comment>
<dbReference type="Pfam" id="PF03807">
    <property type="entry name" value="F420_oxidored"/>
    <property type="match status" value="1"/>
</dbReference>
<feature type="domain" description="Pyrroline-5-carboxylate reductase dimerisation" evidence="7">
    <location>
        <begin position="162"/>
        <end position="268"/>
    </location>
</feature>
<dbReference type="SUPFAM" id="SSF48179">
    <property type="entry name" value="6-phosphogluconate dehydrogenase C-terminal domain-like"/>
    <property type="match status" value="1"/>
</dbReference>
<dbReference type="RefSeq" id="WP_369314680.1">
    <property type="nucleotide sequence ID" value="NZ_JBEHZE010000002.1"/>
</dbReference>
<dbReference type="Proteomes" id="UP001560685">
    <property type="component" value="Unassembled WGS sequence"/>
</dbReference>
<dbReference type="Pfam" id="PF14748">
    <property type="entry name" value="P5CR_dimer"/>
    <property type="match status" value="1"/>
</dbReference>
<comment type="pathway">
    <text evidence="4">Amino-acid biosynthesis; L-proline biosynthesis; L-proline from L-glutamate 5-semialdehyde: step 1/1.</text>
</comment>
<dbReference type="NCBIfam" id="TIGR00112">
    <property type="entry name" value="proC"/>
    <property type="match status" value="1"/>
</dbReference>
<evidence type="ECO:0000256" key="1">
    <source>
        <dbReference type="ARBA" id="ARBA00005525"/>
    </source>
</evidence>